<protein>
    <recommendedName>
        <fullName evidence="9">G-protein coupled receptors family 1 profile domain-containing protein</fullName>
    </recommendedName>
</protein>
<keyword evidence="3 8" id="KW-1133">Transmembrane helix</keyword>
<dbReference type="InterPro" id="IPR000276">
    <property type="entry name" value="GPCR_Rhodpsn"/>
</dbReference>
<gene>
    <name evidence="10" type="ORF">GOODEAATRI_029457</name>
</gene>
<evidence type="ECO:0000256" key="3">
    <source>
        <dbReference type="ARBA" id="ARBA00022989"/>
    </source>
</evidence>
<feature type="transmembrane region" description="Helical" evidence="8">
    <location>
        <begin position="6"/>
        <end position="24"/>
    </location>
</feature>
<proteinExistence type="predicted"/>
<name>A0ABV0N5C3_9TELE</name>
<comment type="caution">
    <text evidence="10">The sequence shown here is derived from an EMBL/GenBank/DDBJ whole genome shotgun (WGS) entry which is preliminary data.</text>
</comment>
<dbReference type="Pfam" id="PF00001">
    <property type="entry name" value="7tm_1"/>
    <property type="match status" value="1"/>
</dbReference>
<dbReference type="Proteomes" id="UP001476798">
    <property type="component" value="Unassembled WGS sequence"/>
</dbReference>
<dbReference type="PROSITE" id="PS50262">
    <property type="entry name" value="G_PROTEIN_RECEP_F1_2"/>
    <property type="match status" value="1"/>
</dbReference>
<feature type="transmembrane region" description="Helical" evidence="8">
    <location>
        <begin position="45"/>
        <end position="65"/>
    </location>
</feature>
<dbReference type="PRINTS" id="PR00237">
    <property type="entry name" value="GPCRRHODOPSN"/>
</dbReference>
<evidence type="ECO:0000256" key="5">
    <source>
        <dbReference type="ARBA" id="ARBA00023136"/>
    </source>
</evidence>
<dbReference type="Gene3D" id="1.20.1070.10">
    <property type="entry name" value="Rhodopsin 7-helix transmembrane proteins"/>
    <property type="match status" value="1"/>
</dbReference>
<evidence type="ECO:0000256" key="1">
    <source>
        <dbReference type="ARBA" id="ARBA00004370"/>
    </source>
</evidence>
<feature type="non-terminal residue" evidence="10">
    <location>
        <position position="1"/>
    </location>
</feature>
<evidence type="ECO:0000256" key="2">
    <source>
        <dbReference type="ARBA" id="ARBA00022692"/>
    </source>
</evidence>
<keyword evidence="4" id="KW-0297">G-protein coupled receptor</keyword>
<dbReference type="PANTHER" id="PTHR10489:SF594">
    <property type="entry name" value="C-X-C CHEMOKINE RECEPTOR TYPE 4"/>
    <property type="match status" value="1"/>
</dbReference>
<sequence length="124" mass="13815">HILVGFILPGLVILVCYCIMISSLSQGAKGQVQKKKKKKKVLKMTVVLIVCFFSCWLPYCVGILVDTLTMLNVIVSSIVAYIHCCLNPILYAFLVMKFNQTPSSMLTIISSTRWSQKATPVTNK</sequence>
<feature type="transmembrane region" description="Helical" evidence="8">
    <location>
        <begin position="71"/>
        <end position="95"/>
    </location>
</feature>
<evidence type="ECO:0000313" key="10">
    <source>
        <dbReference type="EMBL" id="MEQ2166546.1"/>
    </source>
</evidence>
<keyword evidence="7" id="KW-0807">Transducer</keyword>
<dbReference type="EMBL" id="JAHRIO010024348">
    <property type="protein sequence ID" value="MEQ2166546.1"/>
    <property type="molecule type" value="Genomic_DNA"/>
</dbReference>
<dbReference type="InterPro" id="IPR017452">
    <property type="entry name" value="GPCR_Rhodpsn_7TM"/>
</dbReference>
<dbReference type="PANTHER" id="PTHR10489">
    <property type="entry name" value="CELL ADHESION MOLECULE"/>
    <property type="match status" value="1"/>
</dbReference>
<dbReference type="SUPFAM" id="SSF81321">
    <property type="entry name" value="Family A G protein-coupled receptor-like"/>
    <property type="match status" value="1"/>
</dbReference>
<evidence type="ECO:0000313" key="11">
    <source>
        <dbReference type="Proteomes" id="UP001476798"/>
    </source>
</evidence>
<keyword evidence="6" id="KW-0675">Receptor</keyword>
<keyword evidence="2 8" id="KW-0812">Transmembrane</keyword>
<evidence type="ECO:0000256" key="8">
    <source>
        <dbReference type="SAM" id="Phobius"/>
    </source>
</evidence>
<evidence type="ECO:0000256" key="7">
    <source>
        <dbReference type="ARBA" id="ARBA00023224"/>
    </source>
</evidence>
<accession>A0ABV0N5C3</accession>
<evidence type="ECO:0000256" key="6">
    <source>
        <dbReference type="ARBA" id="ARBA00023170"/>
    </source>
</evidence>
<keyword evidence="5 8" id="KW-0472">Membrane</keyword>
<feature type="domain" description="G-protein coupled receptors family 1 profile" evidence="9">
    <location>
        <begin position="1"/>
        <end position="91"/>
    </location>
</feature>
<keyword evidence="11" id="KW-1185">Reference proteome</keyword>
<dbReference type="InterPro" id="IPR050119">
    <property type="entry name" value="CCR1-9-like"/>
</dbReference>
<comment type="subcellular location">
    <subcellularLocation>
        <location evidence="1">Membrane</location>
    </subcellularLocation>
</comment>
<evidence type="ECO:0000259" key="9">
    <source>
        <dbReference type="PROSITE" id="PS50262"/>
    </source>
</evidence>
<organism evidence="10 11">
    <name type="scientific">Goodea atripinnis</name>
    <dbReference type="NCBI Taxonomy" id="208336"/>
    <lineage>
        <taxon>Eukaryota</taxon>
        <taxon>Metazoa</taxon>
        <taxon>Chordata</taxon>
        <taxon>Craniata</taxon>
        <taxon>Vertebrata</taxon>
        <taxon>Euteleostomi</taxon>
        <taxon>Actinopterygii</taxon>
        <taxon>Neopterygii</taxon>
        <taxon>Teleostei</taxon>
        <taxon>Neoteleostei</taxon>
        <taxon>Acanthomorphata</taxon>
        <taxon>Ovalentaria</taxon>
        <taxon>Atherinomorphae</taxon>
        <taxon>Cyprinodontiformes</taxon>
        <taxon>Goodeidae</taxon>
        <taxon>Goodea</taxon>
    </lineage>
</organism>
<reference evidence="10 11" key="1">
    <citation type="submission" date="2021-06" db="EMBL/GenBank/DDBJ databases">
        <authorList>
            <person name="Palmer J.M."/>
        </authorList>
    </citation>
    <scope>NUCLEOTIDE SEQUENCE [LARGE SCALE GENOMIC DNA]</scope>
    <source>
        <strain evidence="10 11">GA_2019</strain>
        <tissue evidence="10">Muscle</tissue>
    </source>
</reference>
<evidence type="ECO:0000256" key="4">
    <source>
        <dbReference type="ARBA" id="ARBA00023040"/>
    </source>
</evidence>